<accession>A0A7G9G3R0</accession>
<dbReference type="Proteomes" id="UP000515823">
    <property type="component" value="Chromosome"/>
</dbReference>
<reference evidence="10 11" key="1">
    <citation type="submission" date="2020-08" db="EMBL/GenBank/DDBJ databases">
        <authorList>
            <person name="Liu C."/>
            <person name="Sun Q."/>
        </authorList>
    </citation>
    <scope>NUCLEOTIDE SEQUENCE [LARGE SCALE GENOMIC DNA]</scope>
    <source>
        <strain evidence="10 11">NSJ-38</strain>
    </source>
</reference>
<dbReference type="PANTHER" id="PTHR12358">
    <property type="entry name" value="SPHINGOSINE KINASE"/>
    <property type="match status" value="1"/>
</dbReference>
<dbReference type="NCBIfam" id="TIGR00147">
    <property type="entry name" value="YegS/Rv2252/BmrU family lipid kinase"/>
    <property type="match status" value="1"/>
</dbReference>
<dbReference type="SUPFAM" id="SSF111331">
    <property type="entry name" value="NAD kinase/diacylglycerol kinase-like"/>
    <property type="match status" value="1"/>
</dbReference>
<dbReference type="SMART" id="SM00046">
    <property type="entry name" value="DAGKc"/>
    <property type="match status" value="1"/>
</dbReference>
<dbReference type="GO" id="GO:0008654">
    <property type="term" value="P:phospholipid biosynthetic process"/>
    <property type="evidence" value="ECO:0007669"/>
    <property type="project" value="UniProtKB-KW"/>
</dbReference>
<evidence type="ECO:0000256" key="1">
    <source>
        <dbReference type="ARBA" id="ARBA00001946"/>
    </source>
</evidence>
<dbReference type="GO" id="GO:0005524">
    <property type="term" value="F:ATP binding"/>
    <property type="evidence" value="ECO:0007669"/>
    <property type="project" value="InterPro"/>
</dbReference>
<keyword evidence="10" id="KW-0418">Kinase</keyword>
<dbReference type="AlphaFoldDB" id="A0A7G9G3R0"/>
<dbReference type="InterPro" id="IPR001206">
    <property type="entry name" value="Diacylglycerol_kinase_cat_dom"/>
</dbReference>
<evidence type="ECO:0000256" key="4">
    <source>
        <dbReference type="ARBA" id="ARBA00022723"/>
    </source>
</evidence>
<keyword evidence="11" id="KW-1185">Reference proteome</keyword>
<dbReference type="RefSeq" id="WP_249302455.1">
    <property type="nucleotide sequence ID" value="NZ_CP060634.1"/>
</dbReference>
<keyword evidence="6" id="KW-0443">Lipid metabolism</keyword>
<dbReference type="Pfam" id="PF00781">
    <property type="entry name" value="DAGK_cat"/>
    <property type="match status" value="1"/>
</dbReference>
<dbReference type="InterPro" id="IPR050187">
    <property type="entry name" value="Lipid_Phosphate_FormReg"/>
</dbReference>
<organism evidence="10 11">
    <name type="scientific">Qiania dongpingensis</name>
    <dbReference type="NCBI Taxonomy" id="2763669"/>
    <lineage>
        <taxon>Bacteria</taxon>
        <taxon>Bacillati</taxon>
        <taxon>Bacillota</taxon>
        <taxon>Clostridia</taxon>
        <taxon>Lachnospirales</taxon>
        <taxon>Lachnospiraceae</taxon>
        <taxon>Qiania</taxon>
    </lineage>
</organism>
<evidence type="ECO:0000256" key="5">
    <source>
        <dbReference type="ARBA" id="ARBA00022842"/>
    </source>
</evidence>
<dbReference type="EMBL" id="CP060634">
    <property type="protein sequence ID" value="QNM05442.1"/>
    <property type="molecule type" value="Genomic_DNA"/>
</dbReference>
<dbReference type="InterPro" id="IPR017438">
    <property type="entry name" value="ATP-NAD_kinase_N"/>
</dbReference>
<sequence length="306" mass="33957">MDKKMLFVFNPLSGKAQIRTKLMDILDVFVKAGYQVEIHVTQRTLDARRVVEERGYGMDLIVGSGGDGTLNEVVSGVMGMDKKPYIGYIPAGTTNDFAASHKIPRNMIQAAESIVMGTACPVDIGKFNESYFTYVAAFGAFTDVPYKTPREFKAVLGHPAYILEAAKSLGGIKAQHITMETETDFYEGDVLVGMVSNANQIAGFKGLNGRNVRLDDGRFEVLLVENPQNILQLPDVVASLLQNGHKSKLVRHFMASHVKFQFEEPVEWVLDGEFGGKRKEVVIDNHCRAIQIMKMTHMPPKKKTQS</sequence>
<dbReference type="Gene3D" id="2.60.200.40">
    <property type="match status" value="1"/>
</dbReference>
<dbReference type="InterPro" id="IPR016064">
    <property type="entry name" value="NAD/diacylglycerol_kinase_sf"/>
</dbReference>
<evidence type="ECO:0000259" key="9">
    <source>
        <dbReference type="PROSITE" id="PS50146"/>
    </source>
</evidence>
<evidence type="ECO:0000313" key="11">
    <source>
        <dbReference type="Proteomes" id="UP000515823"/>
    </source>
</evidence>
<comment type="similarity">
    <text evidence="2">Belongs to the diacylglycerol/lipid kinase family.</text>
</comment>
<keyword evidence="8" id="KW-1208">Phospholipid metabolism</keyword>
<proteinExistence type="inferred from homology"/>
<gene>
    <name evidence="10" type="ORF">H9Q78_13570</name>
</gene>
<keyword evidence="3" id="KW-0444">Lipid biosynthesis</keyword>
<dbReference type="KEGG" id="qdo:H9Q78_13570"/>
<evidence type="ECO:0000256" key="2">
    <source>
        <dbReference type="ARBA" id="ARBA00005983"/>
    </source>
</evidence>
<dbReference type="PANTHER" id="PTHR12358:SF106">
    <property type="entry name" value="LIPID KINASE YEGS"/>
    <property type="match status" value="1"/>
</dbReference>
<evidence type="ECO:0000256" key="3">
    <source>
        <dbReference type="ARBA" id="ARBA00022516"/>
    </source>
</evidence>
<dbReference type="InterPro" id="IPR005218">
    <property type="entry name" value="Diacylglycerol/lipid_kinase"/>
</dbReference>
<feature type="domain" description="DAGKc" evidence="9">
    <location>
        <begin position="1"/>
        <end position="130"/>
    </location>
</feature>
<dbReference type="GO" id="GO:0046872">
    <property type="term" value="F:metal ion binding"/>
    <property type="evidence" value="ECO:0007669"/>
    <property type="project" value="UniProtKB-KW"/>
</dbReference>
<evidence type="ECO:0000256" key="6">
    <source>
        <dbReference type="ARBA" id="ARBA00023098"/>
    </source>
</evidence>
<keyword evidence="5" id="KW-0460">Magnesium</keyword>
<keyword evidence="4" id="KW-0479">Metal-binding</keyword>
<evidence type="ECO:0000313" key="10">
    <source>
        <dbReference type="EMBL" id="QNM05442.1"/>
    </source>
</evidence>
<dbReference type="GO" id="GO:0005886">
    <property type="term" value="C:plasma membrane"/>
    <property type="evidence" value="ECO:0007669"/>
    <property type="project" value="TreeGrafter"/>
</dbReference>
<dbReference type="Gene3D" id="3.40.50.10330">
    <property type="entry name" value="Probable inorganic polyphosphate/atp-NAD kinase, domain 1"/>
    <property type="match status" value="1"/>
</dbReference>
<keyword evidence="7" id="KW-0594">Phospholipid biosynthesis</keyword>
<evidence type="ECO:0000256" key="8">
    <source>
        <dbReference type="ARBA" id="ARBA00023264"/>
    </source>
</evidence>
<comment type="cofactor">
    <cofactor evidence="1">
        <name>Mg(2+)</name>
        <dbReference type="ChEBI" id="CHEBI:18420"/>
    </cofactor>
</comment>
<protein>
    <submittedName>
        <fullName evidence="10">YegS/Rv2252/BmrU family lipid kinase</fullName>
    </submittedName>
</protein>
<evidence type="ECO:0000256" key="7">
    <source>
        <dbReference type="ARBA" id="ARBA00023209"/>
    </source>
</evidence>
<dbReference type="PROSITE" id="PS50146">
    <property type="entry name" value="DAGK"/>
    <property type="match status" value="1"/>
</dbReference>
<name>A0A7G9G3R0_9FIRM</name>
<dbReference type="GO" id="GO:0004143">
    <property type="term" value="F:ATP-dependent diacylglycerol kinase activity"/>
    <property type="evidence" value="ECO:0007669"/>
    <property type="project" value="TreeGrafter"/>
</dbReference>
<keyword evidence="10" id="KW-0808">Transferase</keyword>